<feature type="region of interest" description="Disordered" evidence="1">
    <location>
        <begin position="218"/>
        <end position="241"/>
    </location>
</feature>
<keyword evidence="3" id="KW-1185">Reference proteome</keyword>
<accession>A0ABY5DP14</accession>
<dbReference type="EMBL" id="CP098502">
    <property type="protein sequence ID" value="UTI63768.1"/>
    <property type="molecule type" value="Genomic_DNA"/>
</dbReference>
<gene>
    <name evidence="2" type="ORF">NBH00_20790</name>
</gene>
<organism evidence="2 3">
    <name type="scientific">Paraconexibacter antarcticus</name>
    <dbReference type="NCBI Taxonomy" id="2949664"/>
    <lineage>
        <taxon>Bacteria</taxon>
        <taxon>Bacillati</taxon>
        <taxon>Actinomycetota</taxon>
        <taxon>Thermoleophilia</taxon>
        <taxon>Solirubrobacterales</taxon>
        <taxon>Paraconexibacteraceae</taxon>
        <taxon>Paraconexibacter</taxon>
    </lineage>
</organism>
<dbReference type="Gene3D" id="3.40.50.1820">
    <property type="entry name" value="alpha/beta hydrolase"/>
    <property type="match status" value="1"/>
</dbReference>
<sequence>MTGAAAPSGPLEPRLIDVRVPVRPRGAVVVLHGGASRRDDAMVSPTQLSVLRMIPVARRIARAGRGELAVFRLLNSRRGWDTGHTPVADATWALGEVAARLEGEVPACLVGHSLGGRAALLAAGHPAVRSAVALAPYVYPGDVARGIAGRRLLIVHGDEDRVASPARSAQLARTLERITDVQYVTVPGGRHAMLRHHRRFDGAAADFAVATLLGDGSARSAPSSGSTPSPAPVHEHGRLRA</sequence>
<evidence type="ECO:0000313" key="2">
    <source>
        <dbReference type="EMBL" id="UTI63768.1"/>
    </source>
</evidence>
<evidence type="ECO:0000256" key="1">
    <source>
        <dbReference type="SAM" id="MobiDB-lite"/>
    </source>
</evidence>
<proteinExistence type="predicted"/>
<dbReference type="InterPro" id="IPR029058">
    <property type="entry name" value="AB_hydrolase_fold"/>
</dbReference>
<dbReference type="SUPFAM" id="SSF53474">
    <property type="entry name" value="alpha/beta-Hydrolases"/>
    <property type="match status" value="1"/>
</dbReference>
<evidence type="ECO:0000313" key="3">
    <source>
        <dbReference type="Proteomes" id="UP001056035"/>
    </source>
</evidence>
<reference evidence="2 3" key="1">
    <citation type="submission" date="2022-06" db="EMBL/GenBank/DDBJ databases">
        <title>Paraconexibacter antarcticus.</title>
        <authorList>
            <person name="Kim C.S."/>
        </authorList>
    </citation>
    <scope>NUCLEOTIDE SEQUENCE [LARGE SCALE GENOMIC DNA]</scope>
    <source>
        <strain evidence="2 3">02-257</strain>
    </source>
</reference>
<protein>
    <submittedName>
        <fullName evidence="2">Lysophospholipase</fullName>
    </submittedName>
</protein>
<feature type="compositionally biased region" description="Low complexity" evidence="1">
    <location>
        <begin position="218"/>
        <end position="228"/>
    </location>
</feature>
<name>A0ABY5DP14_9ACTN</name>
<dbReference type="RefSeq" id="WP_254570489.1">
    <property type="nucleotide sequence ID" value="NZ_CP098502.1"/>
</dbReference>
<dbReference type="Proteomes" id="UP001056035">
    <property type="component" value="Chromosome"/>
</dbReference>